<protein>
    <recommendedName>
        <fullName evidence="3">Protein kinase domain containing protein</fullName>
    </recommendedName>
</protein>
<dbReference type="EMBL" id="KB207033">
    <property type="protein sequence ID" value="ELP85739.1"/>
    <property type="molecule type" value="Genomic_DNA"/>
</dbReference>
<evidence type="ECO:0000313" key="1">
    <source>
        <dbReference type="EMBL" id="ELP85739.1"/>
    </source>
</evidence>
<sequence>MYTNDSPTTMEGDFDYPHCPCNSDSTVNCRLKFSEMFDLYNMSDFDISNTELLVDRDIKVTNLKRVKLVTINDDTKLDISAYFDNMIFLFSFEVLTNGVYGDKYTIDASLQYHTSSNTLECIVNFNYSISLVKEIQFFQIECPSTIDVLNLYENTSVVILKNTSLYQINKIQFGQYGTSYIVMDYPSNNKILEGCILMEITKEKEICLLCGESYQLIEGQCVRVVEYCEFWNLNGICTLCVNGFVLNDDRECISSDNCSIGTITECYKCRNGYILNNNNCYKEDKKHRNKL</sequence>
<keyword evidence="2" id="KW-1185">Reference proteome</keyword>
<reference evidence="1 2" key="1">
    <citation type="submission" date="2012-10" db="EMBL/GenBank/DDBJ databases">
        <authorList>
            <person name="Zafar N."/>
            <person name="Inman J."/>
            <person name="Hall N."/>
            <person name="Lorenzi H."/>
            <person name="Caler E."/>
        </authorList>
    </citation>
    <scope>NUCLEOTIDE SEQUENCE [LARGE SCALE GENOMIC DNA]</scope>
    <source>
        <strain evidence="1 2">IP1</strain>
    </source>
</reference>
<dbReference type="OrthoDB" id="30378at2759"/>
<proteinExistence type="predicted"/>
<dbReference type="SUPFAM" id="SSF57184">
    <property type="entry name" value="Growth factor receptor domain"/>
    <property type="match status" value="1"/>
</dbReference>
<evidence type="ECO:0000313" key="2">
    <source>
        <dbReference type="Proteomes" id="UP000014680"/>
    </source>
</evidence>
<dbReference type="VEuPathDB" id="AmoebaDB:EIN_012660"/>
<dbReference type="GeneID" id="14884720"/>
<dbReference type="InterPro" id="IPR009030">
    <property type="entry name" value="Growth_fac_rcpt_cys_sf"/>
</dbReference>
<dbReference type="RefSeq" id="XP_004185085.1">
    <property type="nucleotide sequence ID" value="XM_004185037.1"/>
</dbReference>
<dbReference type="KEGG" id="eiv:EIN_012660"/>
<gene>
    <name evidence="1" type="ORF">EIN_012660</name>
</gene>
<evidence type="ECO:0008006" key="3">
    <source>
        <dbReference type="Google" id="ProtNLM"/>
    </source>
</evidence>
<name>L7FK73_ENTIV</name>
<dbReference type="AlphaFoldDB" id="L7FK73"/>
<organism evidence="1 2">
    <name type="scientific">Entamoeba invadens IP1</name>
    <dbReference type="NCBI Taxonomy" id="370355"/>
    <lineage>
        <taxon>Eukaryota</taxon>
        <taxon>Amoebozoa</taxon>
        <taxon>Evosea</taxon>
        <taxon>Archamoebae</taxon>
        <taxon>Mastigamoebida</taxon>
        <taxon>Entamoebidae</taxon>
        <taxon>Entamoeba</taxon>
    </lineage>
</organism>
<accession>L7FK73</accession>
<dbReference type="Proteomes" id="UP000014680">
    <property type="component" value="Unassembled WGS sequence"/>
</dbReference>